<protein>
    <submittedName>
        <fullName evidence="2">Uncharacterized protein</fullName>
    </submittedName>
</protein>
<dbReference type="GeneID" id="28997980"/>
<sequence>MPAQKFNRLCPKFRLDNKEIIIHPKHTISIASYAEDHKEFLPLECDAILLDILLFISLLTHIISYHIFLSLTYSQSSTAPANYLKNTRPEQYDITQYDLVICKKNLTTKSVAHTVLAALKIDLKNARRNTLKLSFWDDLAQIIEKNHLKKHEFQSPKEDDKICFKGSKLSIGTLIETKAVDYQQKYLVGSKVNEQCK</sequence>
<feature type="transmembrane region" description="Helical" evidence="1">
    <location>
        <begin position="48"/>
        <end position="68"/>
    </location>
</feature>
<dbReference type="EMBL" id="KV440996">
    <property type="protein sequence ID" value="OAD68146.1"/>
    <property type="molecule type" value="Genomic_DNA"/>
</dbReference>
<keyword evidence="1" id="KW-0472">Membrane</keyword>
<name>A0A167KHY4_PHYB8</name>
<dbReference type="InParanoid" id="A0A167KHY4"/>
<dbReference type="AlphaFoldDB" id="A0A167KHY4"/>
<gene>
    <name evidence="2" type="ORF">PHYBLDRAFT_173636</name>
</gene>
<evidence type="ECO:0000313" key="3">
    <source>
        <dbReference type="Proteomes" id="UP000077315"/>
    </source>
</evidence>
<dbReference type="RefSeq" id="XP_018286186.1">
    <property type="nucleotide sequence ID" value="XM_018437074.1"/>
</dbReference>
<organism evidence="2 3">
    <name type="scientific">Phycomyces blakesleeanus (strain ATCC 8743b / DSM 1359 / FGSC 10004 / NBRC 33097 / NRRL 1555)</name>
    <dbReference type="NCBI Taxonomy" id="763407"/>
    <lineage>
        <taxon>Eukaryota</taxon>
        <taxon>Fungi</taxon>
        <taxon>Fungi incertae sedis</taxon>
        <taxon>Mucoromycota</taxon>
        <taxon>Mucoromycotina</taxon>
        <taxon>Mucoromycetes</taxon>
        <taxon>Mucorales</taxon>
        <taxon>Phycomycetaceae</taxon>
        <taxon>Phycomyces</taxon>
    </lineage>
</organism>
<keyword evidence="1" id="KW-1133">Transmembrane helix</keyword>
<keyword evidence="1" id="KW-0812">Transmembrane</keyword>
<evidence type="ECO:0000256" key="1">
    <source>
        <dbReference type="SAM" id="Phobius"/>
    </source>
</evidence>
<dbReference type="VEuPathDB" id="FungiDB:PHYBLDRAFT_173636"/>
<dbReference type="Proteomes" id="UP000077315">
    <property type="component" value="Unassembled WGS sequence"/>
</dbReference>
<proteinExistence type="predicted"/>
<accession>A0A167KHY4</accession>
<evidence type="ECO:0000313" key="2">
    <source>
        <dbReference type="EMBL" id="OAD68146.1"/>
    </source>
</evidence>
<keyword evidence="3" id="KW-1185">Reference proteome</keyword>
<reference evidence="3" key="1">
    <citation type="submission" date="2015-06" db="EMBL/GenBank/DDBJ databases">
        <title>Expansion of signal transduction pathways in fungi by whole-genome duplication.</title>
        <authorList>
            <consortium name="DOE Joint Genome Institute"/>
            <person name="Corrochano L.M."/>
            <person name="Kuo A."/>
            <person name="Marcet-Houben M."/>
            <person name="Polaino S."/>
            <person name="Salamov A."/>
            <person name="Villalobos J.M."/>
            <person name="Alvarez M.I."/>
            <person name="Avalos J."/>
            <person name="Benito E.P."/>
            <person name="Benoit I."/>
            <person name="Burger G."/>
            <person name="Camino L.P."/>
            <person name="Canovas D."/>
            <person name="Cerda-Olmedo E."/>
            <person name="Cheng J.-F."/>
            <person name="Dominguez A."/>
            <person name="Elias M."/>
            <person name="Eslava A.P."/>
            <person name="Glaser F."/>
            <person name="Grimwood J."/>
            <person name="Gutierrez G."/>
            <person name="Heitman J."/>
            <person name="Henrissat B."/>
            <person name="Iturriaga E.A."/>
            <person name="Lang B.F."/>
            <person name="Lavin J.L."/>
            <person name="Lee S."/>
            <person name="Li W."/>
            <person name="Lindquist E."/>
            <person name="Lopez-Garcia S."/>
            <person name="Luque E.M."/>
            <person name="Marcos A.T."/>
            <person name="Martin J."/>
            <person name="McCluskey K."/>
            <person name="Medina H.R."/>
            <person name="Miralles-Duran A."/>
            <person name="Miyazaki A."/>
            <person name="Munoz-Torres E."/>
            <person name="Oguiza J.A."/>
            <person name="Ohm R."/>
            <person name="Olmedo M."/>
            <person name="Orejas M."/>
            <person name="Ortiz-Castellanos L."/>
            <person name="Pisabarro A.G."/>
            <person name="Rodriguez-Romero J."/>
            <person name="Ruiz-Herrera J."/>
            <person name="Ruiz-Vazquez R."/>
            <person name="Sanz C."/>
            <person name="Schackwitz W."/>
            <person name="Schmutz J."/>
            <person name="Shahriari M."/>
            <person name="Shelest E."/>
            <person name="Silva-Franco F."/>
            <person name="Soanes D."/>
            <person name="Syed K."/>
            <person name="Tagua V.G."/>
            <person name="Talbot N.J."/>
            <person name="Thon M."/>
            <person name="De vries R.P."/>
            <person name="Wiebenga A."/>
            <person name="Yadav J.S."/>
            <person name="Braun E.L."/>
            <person name="Baker S."/>
            <person name="Garre V."/>
            <person name="Horwitz B."/>
            <person name="Torres-Martinez S."/>
            <person name="Idnurm A."/>
            <person name="Herrera-Estrella A."/>
            <person name="Gabaldon T."/>
            <person name="Grigoriev I.V."/>
        </authorList>
    </citation>
    <scope>NUCLEOTIDE SEQUENCE [LARGE SCALE GENOMIC DNA]</scope>
    <source>
        <strain evidence="3">NRRL 1555(-)</strain>
    </source>
</reference>